<evidence type="ECO:0000256" key="1">
    <source>
        <dbReference type="ARBA" id="ARBA00004141"/>
    </source>
</evidence>
<keyword evidence="8" id="KW-1185">Reference proteome</keyword>
<accession>A0A6P8JSL0</accession>
<feature type="transmembrane region" description="Helical" evidence="6">
    <location>
        <begin position="529"/>
        <end position="546"/>
    </location>
</feature>
<keyword evidence="4 6" id="KW-1133">Transmembrane helix</keyword>
<evidence type="ECO:0000256" key="4">
    <source>
        <dbReference type="ARBA" id="ARBA00022989"/>
    </source>
</evidence>
<feature type="transmembrane region" description="Helical" evidence="6">
    <location>
        <begin position="620"/>
        <end position="640"/>
    </location>
</feature>
<dbReference type="GO" id="GO:0055085">
    <property type="term" value="P:transmembrane transport"/>
    <property type="evidence" value="ECO:0007669"/>
    <property type="project" value="InterPro"/>
</dbReference>
<dbReference type="CDD" id="cd01116">
    <property type="entry name" value="P_permease"/>
    <property type="match status" value="1"/>
</dbReference>
<feature type="transmembrane region" description="Helical" evidence="6">
    <location>
        <begin position="227"/>
        <end position="244"/>
    </location>
</feature>
<gene>
    <name evidence="9" type="primary">LOC117140399</name>
</gene>
<evidence type="ECO:0000256" key="5">
    <source>
        <dbReference type="ARBA" id="ARBA00023136"/>
    </source>
</evidence>
<reference evidence="9" key="1">
    <citation type="submission" date="2025-08" db="UniProtKB">
        <authorList>
            <consortium name="RefSeq"/>
        </authorList>
    </citation>
    <scope>IDENTIFICATION</scope>
    <source>
        <strain evidence="9">Mau12</strain>
        <tissue evidence="9">Whole Body</tissue>
    </source>
</reference>
<feature type="transmembrane region" description="Helical" evidence="6">
    <location>
        <begin position="256"/>
        <end position="276"/>
    </location>
</feature>
<evidence type="ECO:0000313" key="9">
    <source>
        <dbReference type="RefSeq" id="XP_033159160.1"/>
    </source>
</evidence>
<protein>
    <submittedName>
        <fullName evidence="9">P protein</fullName>
    </submittedName>
</protein>
<dbReference type="InterPro" id="IPR051475">
    <property type="entry name" value="Diverse_Ion_Transporter"/>
</dbReference>
<feature type="transmembrane region" description="Helical" evidence="6">
    <location>
        <begin position="379"/>
        <end position="403"/>
    </location>
</feature>
<evidence type="ECO:0000313" key="8">
    <source>
        <dbReference type="Proteomes" id="UP000515162"/>
    </source>
</evidence>
<feature type="transmembrane region" description="Helical" evidence="6">
    <location>
        <begin position="579"/>
        <end position="600"/>
    </location>
</feature>
<dbReference type="GO" id="GO:0016020">
    <property type="term" value="C:membrane"/>
    <property type="evidence" value="ECO:0007669"/>
    <property type="project" value="UniProtKB-SubCell"/>
</dbReference>
<evidence type="ECO:0000256" key="6">
    <source>
        <dbReference type="SAM" id="Phobius"/>
    </source>
</evidence>
<feature type="transmembrane region" description="Helical" evidence="6">
    <location>
        <begin position="661"/>
        <end position="687"/>
    </location>
</feature>
<feature type="transmembrane region" description="Helical" evidence="6">
    <location>
        <begin position="23"/>
        <end position="46"/>
    </location>
</feature>
<keyword evidence="5 6" id="KW-0472">Membrane</keyword>
<evidence type="ECO:0000259" key="7">
    <source>
        <dbReference type="Pfam" id="PF03600"/>
    </source>
</evidence>
<keyword evidence="2" id="KW-0813">Transport</keyword>
<feature type="transmembrane region" description="Helical" evidence="6">
    <location>
        <begin position="336"/>
        <end position="359"/>
    </location>
</feature>
<name>A0A6P8JSL0_DROMA</name>
<organism evidence="8 9">
    <name type="scientific">Drosophila mauritiana</name>
    <name type="common">Fruit fly</name>
    <dbReference type="NCBI Taxonomy" id="7226"/>
    <lineage>
        <taxon>Eukaryota</taxon>
        <taxon>Metazoa</taxon>
        <taxon>Ecdysozoa</taxon>
        <taxon>Arthropoda</taxon>
        <taxon>Hexapoda</taxon>
        <taxon>Insecta</taxon>
        <taxon>Pterygota</taxon>
        <taxon>Neoptera</taxon>
        <taxon>Endopterygota</taxon>
        <taxon>Diptera</taxon>
        <taxon>Brachycera</taxon>
        <taxon>Muscomorpha</taxon>
        <taxon>Ephydroidea</taxon>
        <taxon>Drosophilidae</taxon>
        <taxon>Drosophila</taxon>
        <taxon>Sophophora</taxon>
    </lineage>
</organism>
<evidence type="ECO:0000256" key="2">
    <source>
        <dbReference type="ARBA" id="ARBA00022448"/>
    </source>
</evidence>
<feature type="transmembrane region" description="Helical" evidence="6">
    <location>
        <begin position="552"/>
        <end position="567"/>
    </location>
</feature>
<feature type="domain" description="Citrate transporter-like" evidence="7">
    <location>
        <begin position="217"/>
        <end position="627"/>
    </location>
</feature>
<dbReference type="PANTHER" id="PTHR43568:SF1">
    <property type="entry name" value="P PROTEIN"/>
    <property type="match status" value="1"/>
</dbReference>
<dbReference type="AlphaFoldDB" id="A0A6P8JSL0"/>
<dbReference type="Proteomes" id="UP000515162">
    <property type="component" value="Chromosome 3L"/>
</dbReference>
<feature type="transmembrane region" description="Helical" evidence="6">
    <location>
        <begin position="296"/>
        <end position="324"/>
    </location>
</feature>
<dbReference type="InterPro" id="IPR004680">
    <property type="entry name" value="Cit_transptr-like_dom"/>
</dbReference>
<feature type="transmembrane region" description="Helical" evidence="6">
    <location>
        <begin position="203"/>
        <end position="221"/>
    </location>
</feature>
<feature type="transmembrane region" description="Helical" evidence="6">
    <location>
        <begin position="497"/>
        <end position="517"/>
    </location>
</feature>
<keyword evidence="3 6" id="KW-0812">Transmembrane</keyword>
<comment type="subcellular location">
    <subcellularLocation>
        <location evidence="1">Membrane</location>
        <topology evidence="1">Multi-pass membrane protein</topology>
    </subcellularLocation>
</comment>
<dbReference type="Pfam" id="PF03600">
    <property type="entry name" value="CitMHS"/>
    <property type="match status" value="1"/>
</dbReference>
<feature type="transmembrane region" description="Helical" evidence="6">
    <location>
        <begin position="472"/>
        <end position="491"/>
    </location>
</feature>
<dbReference type="RefSeq" id="XP_033159160.1">
    <property type="nucleotide sequence ID" value="XM_033303269.1"/>
</dbReference>
<sequence length="690" mass="77780">MNPIIKKYRLRLRRTERDSTTGYVFRIIRIVILLSLWIGSTIILFLHKPEELATSMVTVMPNKTALRNVKMKQDSVEIRLNGAINAYLTNHRVRTSNFSAVGVRLEWRDRGMNRSLWRTGIWMVYMYTDKKKYLQVHRVFQFSISGWQHERSLIQRTLPNDRSLESSIYDWAFAQTVISFESMSKDPVGLLLTVNSTPLKHGLGILYAALLVIGLYAIIIWDFSDRILSTLLITAMSLALLTVLGNRPTVETIVSWVDWETMMILLGNMVITSRMADTGFFDYLAMVAYRISKGHAWLLIGLLGFFVGLTSTFVDNATVVLLFCPPVIRLCEVMDLRTTLVLVIVAIYANIGGSITPVSGPPNTIIATNKMVESAGINFVRFSLLMLPTALICLASTFGLIYWTMDKKIFILDEHQMNLAKKRRENIRTSFDIQLRIAELRRQPRSRMIPPAEGYFVTLATLEASNFVRKKVLLVESLLALGFAAFCFILQSVPWAIPGASLGWISILSAFLLLILIDQKDIVKVMASVEWGIMLLLASLFILTMVVDELGLIHWLGSLVLSVILRVDESYQTMVGMLLILWLSALLSAFIHNAAVAPIMVKLCTDMVVYDEVQMRLLPLIWATSMGTSYGANGTLLGSLANEFAAVVGKAHGYRITFRSFFVVGFPIMLFTVVICSIFLIIAHSIFDWH</sequence>
<proteinExistence type="predicted"/>
<dbReference type="GeneID" id="117140399"/>
<evidence type="ECO:0000256" key="3">
    <source>
        <dbReference type="ARBA" id="ARBA00022692"/>
    </source>
</evidence>
<dbReference type="PANTHER" id="PTHR43568">
    <property type="entry name" value="P PROTEIN"/>
    <property type="match status" value="1"/>
</dbReference>